<accession>A0A2A9PFP1</accession>
<gene>
    <name evidence="3" type="ORF">XA68_12051</name>
</gene>
<dbReference type="Proteomes" id="UP000037136">
    <property type="component" value="Unassembled WGS sequence"/>
</dbReference>
<sequence length="141" mass="15324">MKLILAAVLSAVASTGFAAPSLEPAAAAAASASAVNGTRSPLDMSRFSQAMQQSTGGFKCFVYWFDNFIDNPLRKIVPLACQIFPDPLDSTTCPENRDKYIDIYGDSCGRKHYKSTELRGAQQQQQQQQQQPGAAQQGDFQ</sequence>
<evidence type="ECO:0000256" key="2">
    <source>
        <dbReference type="SAM" id="SignalP"/>
    </source>
</evidence>
<organism evidence="3 4">
    <name type="scientific">Ophiocordyceps unilateralis</name>
    <name type="common">Zombie-ant fungus</name>
    <name type="synonym">Torrubia unilateralis</name>
    <dbReference type="NCBI Taxonomy" id="268505"/>
    <lineage>
        <taxon>Eukaryota</taxon>
        <taxon>Fungi</taxon>
        <taxon>Dikarya</taxon>
        <taxon>Ascomycota</taxon>
        <taxon>Pezizomycotina</taxon>
        <taxon>Sordariomycetes</taxon>
        <taxon>Hypocreomycetidae</taxon>
        <taxon>Hypocreales</taxon>
        <taxon>Ophiocordycipitaceae</taxon>
        <taxon>Ophiocordyceps</taxon>
    </lineage>
</organism>
<reference evidence="3 4" key="1">
    <citation type="journal article" date="2015" name="BMC Genomics">
        <title>Gene expression during zombie ant biting behavior reflects the complexity underlying fungal parasitic behavioral manipulation.</title>
        <authorList>
            <person name="de Bekker C."/>
            <person name="Ohm R.A."/>
            <person name="Loreto R.G."/>
            <person name="Sebastian A."/>
            <person name="Albert I."/>
            <person name="Merrow M."/>
            <person name="Brachmann A."/>
            <person name="Hughes D.P."/>
        </authorList>
    </citation>
    <scope>NUCLEOTIDE SEQUENCE [LARGE SCALE GENOMIC DNA]</scope>
    <source>
        <strain evidence="3 4">SC16a</strain>
    </source>
</reference>
<feature type="signal peptide" evidence="2">
    <location>
        <begin position="1"/>
        <end position="18"/>
    </location>
</feature>
<dbReference type="AlphaFoldDB" id="A0A2A9PFP1"/>
<comment type="caution">
    <text evidence="3">The sequence shown here is derived from an EMBL/GenBank/DDBJ whole genome shotgun (WGS) entry which is preliminary data.</text>
</comment>
<evidence type="ECO:0000256" key="1">
    <source>
        <dbReference type="SAM" id="MobiDB-lite"/>
    </source>
</evidence>
<keyword evidence="2" id="KW-0732">Signal</keyword>
<feature type="compositionally biased region" description="Low complexity" evidence="1">
    <location>
        <begin position="120"/>
        <end position="141"/>
    </location>
</feature>
<protein>
    <submittedName>
        <fullName evidence="3">Uncharacterized protein</fullName>
    </submittedName>
</protein>
<feature type="region of interest" description="Disordered" evidence="1">
    <location>
        <begin position="114"/>
        <end position="141"/>
    </location>
</feature>
<feature type="chain" id="PRO_5012947800" evidence="2">
    <location>
        <begin position="19"/>
        <end position="141"/>
    </location>
</feature>
<dbReference type="OrthoDB" id="4925893at2759"/>
<name>A0A2A9PFP1_OPHUN</name>
<evidence type="ECO:0000313" key="3">
    <source>
        <dbReference type="EMBL" id="PFH59646.1"/>
    </source>
</evidence>
<evidence type="ECO:0000313" key="4">
    <source>
        <dbReference type="Proteomes" id="UP000037136"/>
    </source>
</evidence>
<keyword evidence="4" id="KW-1185">Reference proteome</keyword>
<reference evidence="3 4" key="2">
    <citation type="journal article" date="2017" name="Sci. Rep.">
        <title>Ant-infecting Ophiocordyceps genomes reveal a high diversity of potential behavioral manipulation genes and a possible major role for enterotoxins.</title>
        <authorList>
            <person name="de Bekker C."/>
            <person name="Ohm R.A."/>
            <person name="Evans H.C."/>
            <person name="Brachmann A."/>
            <person name="Hughes D.P."/>
        </authorList>
    </citation>
    <scope>NUCLEOTIDE SEQUENCE [LARGE SCALE GENOMIC DNA]</scope>
    <source>
        <strain evidence="3 4">SC16a</strain>
    </source>
</reference>
<dbReference type="EMBL" id="LAZP02000183">
    <property type="protein sequence ID" value="PFH59646.1"/>
    <property type="molecule type" value="Genomic_DNA"/>
</dbReference>
<proteinExistence type="predicted"/>